<dbReference type="InterPro" id="IPR001296">
    <property type="entry name" value="Glyco_trans_1"/>
</dbReference>
<evidence type="ECO:0000259" key="4">
    <source>
        <dbReference type="Pfam" id="PF13439"/>
    </source>
</evidence>
<dbReference type="OrthoDB" id="734129at2759"/>
<dbReference type="PANTHER" id="PTHR46686">
    <property type="entry name" value="GLYCOSYLTRANSFERASE"/>
    <property type="match status" value="1"/>
</dbReference>
<proteinExistence type="predicted"/>
<keyword evidence="6" id="KW-1185">Reference proteome</keyword>
<dbReference type="STRING" id="49451.A0A1J6IFH5"/>
<keyword evidence="1" id="KW-0808">Transferase</keyword>
<dbReference type="AlphaFoldDB" id="A0A1J6IFH5"/>
<dbReference type="Pfam" id="PF00534">
    <property type="entry name" value="Glycos_transf_1"/>
    <property type="match status" value="1"/>
</dbReference>
<feature type="domain" description="Glycosyltransferase subfamily 4-like N-terminal" evidence="4">
    <location>
        <begin position="101"/>
        <end position="281"/>
    </location>
</feature>
<keyword evidence="2" id="KW-0472">Membrane</keyword>
<dbReference type="OMA" id="LMHAQAK"/>
<name>A0A1J6IFH5_NICAT</name>
<dbReference type="Pfam" id="PF13439">
    <property type="entry name" value="Glyco_transf_4"/>
    <property type="match status" value="1"/>
</dbReference>
<dbReference type="KEGG" id="nau:109225494"/>
<feature type="transmembrane region" description="Helical" evidence="2">
    <location>
        <begin position="12"/>
        <end position="35"/>
    </location>
</feature>
<reference evidence="5" key="1">
    <citation type="submission" date="2016-11" db="EMBL/GenBank/DDBJ databases">
        <title>The genome of Nicotiana attenuata.</title>
        <authorList>
            <person name="Xu S."/>
            <person name="Brockmoeller T."/>
            <person name="Gaquerel E."/>
            <person name="Navarro A."/>
            <person name="Kuhl H."/>
            <person name="Gase K."/>
            <person name="Ling Z."/>
            <person name="Zhou W."/>
            <person name="Kreitzer C."/>
            <person name="Stanke M."/>
            <person name="Tang H."/>
            <person name="Lyons E."/>
            <person name="Pandey P."/>
            <person name="Pandey S.P."/>
            <person name="Timmermann B."/>
            <person name="Baldwin I.T."/>
        </authorList>
    </citation>
    <scope>NUCLEOTIDE SEQUENCE [LARGE SCALE GENOMIC DNA]</scope>
    <source>
        <strain evidence="5">UT</strain>
    </source>
</reference>
<evidence type="ECO:0000256" key="2">
    <source>
        <dbReference type="SAM" id="Phobius"/>
    </source>
</evidence>
<comment type="caution">
    <text evidence="5">The sequence shown here is derived from an EMBL/GenBank/DDBJ whole genome shotgun (WGS) entry which is preliminary data.</text>
</comment>
<sequence>MAKHQTTFSSSFRSSSCILVFLSALSSIPLLYWSYFIGYGYCHHVQMTELNHVQMNKENGPINLLKYPKAWNNLVYPSKPPKRLLKVALFVKKWPEKNQAGGMERHALTLYLALAKRGHEIHIFTISSSSSTSLSSYFNMSNLHFHFSRPMGSGSMDQIVAWKQFLTESATASRPFDVIHTESVGLRLTRPNNLNNLAVSWHGIAYETIHSDIIQELVRNPEDSQSSAFAGKMMKVVEEVKFFQYYAHHVATSDHVGDVLKRIYMIPEERVHIILNGVNEEIFKPDVSMGNDFRLKLGIRADKSRSSIILGLAGRLVKDKGHPLMFEALKQIFKENSTFRDSVIVLIAGNGPWGDRYKELGSNVMVLGPLERERLAGFYNAIDVFVHPTLRAQGLDQVPLEANLVGKPVMATKLASFTGSIIVSKEMGYTFAPTVGELKKALYEVWEDGKEILQQKGRVARERGLNLFTATKMAAAYERLFLCIASSDDGRQAENQDEDYCIYQPTS</sequence>
<keyword evidence="1" id="KW-0328">Glycosyltransferase</keyword>
<dbReference type="Gramene" id="OIT03402">
    <property type="protein sequence ID" value="OIT03402"/>
    <property type="gene ID" value="A4A49_15048"/>
</dbReference>
<dbReference type="SMR" id="A0A1J6IFH5"/>
<feature type="domain" description="Glycosyl transferase family 1" evidence="3">
    <location>
        <begin position="308"/>
        <end position="451"/>
    </location>
</feature>
<dbReference type="PANTHER" id="PTHR46686:SF6">
    <property type="entry name" value="LOW QUALITY PROTEIN: D-INOSITOL 3-PHOSPHATE GLYCOSYLTRANSFERASE-LIKE"/>
    <property type="match status" value="1"/>
</dbReference>
<dbReference type="SUPFAM" id="SSF53756">
    <property type="entry name" value="UDP-Glycosyltransferase/glycogen phosphorylase"/>
    <property type="match status" value="1"/>
</dbReference>
<organism evidence="5 6">
    <name type="scientific">Nicotiana attenuata</name>
    <name type="common">Coyote tobacco</name>
    <dbReference type="NCBI Taxonomy" id="49451"/>
    <lineage>
        <taxon>Eukaryota</taxon>
        <taxon>Viridiplantae</taxon>
        <taxon>Streptophyta</taxon>
        <taxon>Embryophyta</taxon>
        <taxon>Tracheophyta</taxon>
        <taxon>Spermatophyta</taxon>
        <taxon>Magnoliopsida</taxon>
        <taxon>eudicotyledons</taxon>
        <taxon>Gunneridae</taxon>
        <taxon>Pentapetalae</taxon>
        <taxon>asterids</taxon>
        <taxon>lamiids</taxon>
        <taxon>Solanales</taxon>
        <taxon>Solanaceae</taxon>
        <taxon>Nicotianoideae</taxon>
        <taxon>Nicotianeae</taxon>
        <taxon>Nicotiana</taxon>
    </lineage>
</organism>
<dbReference type="EMBL" id="MJEQ01037187">
    <property type="protein sequence ID" value="OIT03402.1"/>
    <property type="molecule type" value="Genomic_DNA"/>
</dbReference>
<keyword evidence="2" id="KW-1133">Transmembrane helix</keyword>
<evidence type="ECO:0000259" key="3">
    <source>
        <dbReference type="Pfam" id="PF00534"/>
    </source>
</evidence>
<dbReference type="GO" id="GO:0016757">
    <property type="term" value="F:glycosyltransferase activity"/>
    <property type="evidence" value="ECO:0007669"/>
    <property type="project" value="UniProtKB-KW"/>
</dbReference>
<dbReference type="Gene3D" id="3.40.50.2000">
    <property type="entry name" value="Glycogen Phosphorylase B"/>
    <property type="match status" value="2"/>
</dbReference>
<evidence type="ECO:0000256" key="1">
    <source>
        <dbReference type="ARBA" id="ARBA00022676"/>
    </source>
</evidence>
<dbReference type="Proteomes" id="UP000187609">
    <property type="component" value="Unassembled WGS sequence"/>
</dbReference>
<evidence type="ECO:0000313" key="6">
    <source>
        <dbReference type="Proteomes" id="UP000187609"/>
    </source>
</evidence>
<evidence type="ECO:0008006" key="7">
    <source>
        <dbReference type="Google" id="ProtNLM"/>
    </source>
</evidence>
<accession>A0A1J6IFH5</accession>
<evidence type="ECO:0000313" key="5">
    <source>
        <dbReference type="EMBL" id="OIT03402.1"/>
    </source>
</evidence>
<gene>
    <name evidence="5" type="ORF">A4A49_15048</name>
</gene>
<keyword evidence="2" id="KW-0812">Transmembrane</keyword>
<dbReference type="InterPro" id="IPR028098">
    <property type="entry name" value="Glyco_trans_4-like_N"/>
</dbReference>
<protein>
    <recommendedName>
        <fullName evidence="7">Glycosyltransferase subfamily 4-like N-terminal domain-containing protein</fullName>
    </recommendedName>
</protein>
<dbReference type="CDD" id="cd03801">
    <property type="entry name" value="GT4_PimA-like"/>
    <property type="match status" value="1"/>
</dbReference>